<dbReference type="SUPFAM" id="SSF48403">
    <property type="entry name" value="Ankyrin repeat"/>
    <property type="match status" value="2"/>
</dbReference>
<evidence type="ECO:0000256" key="2">
    <source>
        <dbReference type="ARBA" id="ARBA00023043"/>
    </source>
</evidence>
<organism evidence="6 7">
    <name type="scientific">Mizuhopecten yessoensis</name>
    <name type="common">Japanese scallop</name>
    <name type="synonym">Patinopecten yessoensis</name>
    <dbReference type="NCBI Taxonomy" id="6573"/>
    <lineage>
        <taxon>Eukaryota</taxon>
        <taxon>Metazoa</taxon>
        <taxon>Spiralia</taxon>
        <taxon>Lophotrochozoa</taxon>
        <taxon>Mollusca</taxon>
        <taxon>Bivalvia</taxon>
        <taxon>Autobranchia</taxon>
        <taxon>Pteriomorphia</taxon>
        <taxon>Pectinida</taxon>
        <taxon>Pectinoidea</taxon>
        <taxon>Pectinidae</taxon>
        <taxon>Mizuhopecten</taxon>
    </lineage>
</organism>
<name>A0A210QNS1_MIZYE</name>
<dbReference type="AlphaFoldDB" id="A0A210QNS1"/>
<reference evidence="6 7" key="1">
    <citation type="journal article" date="2017" name="Nat. Ecol. Evol.">
        <title>Scallop genome provides insights into evolution of bilaterian karyotype and development.</title>
        <authorList>
            <person name="Wang S."/>
            <person name="Zhang J."/>
            <person name="Jiao W."/>
            <person name="Li J."/>
            <person name="Xun X."/>
            <person name="Sun Y."/>
            <person name="Guo X."/>
            <person name="Huan P."/>
            <person name="Dong B."/>
            <person name="Zhang L."/>
            <person name="Hu X."/>
            <person name="Sun X."/>
            <person name="Wang J."/>
            <person name="Zhao C."/>
            <person name="Wang Y."/>
            <person name="Wang D."/>
            <person name="Huang X."/>
            <person name="Wang R."/>
            <person name="Lv J."/>
            <person name="Li Y."/>
            <person name="Zhang Z."/>
            <person name="Liu B."/>
            <person name="Lu W."/>
            <person name="Hui Y."/>
            <person name="Liang J."/>
            <person name="Zhou Z."/>
            <person name="Hou R."/>
            <person name="Li X."/>
            <person name="Liu Y."/>
            <person name="Li H."/>
            <person name="Ning X."/>
            <person name="Lin Y."/>
            <person name="Zhao L."/>
            <person name="Xing Q."/>
            <person name="Dou J."/>
            <person name="Li Y."/>
            <person name="Mao J."/>
            <person name="Guo H."/>
            <person name="Dou H."/>
            <person name="Li T."/>
            <person name="Mu C."/>
            <person name="Jiang W."/>
            <person name="Fu Q."/>
            <person name="Fu X."/>
            <person name="Miao Y."/>
            <person name="Liu J."/>
            <person name="Yu Q."/>
            <person name="Li R."/>
            <person name="Liao H."/>
            <person name="Li X."/>
            <person name="Kong Y."/>
            <person name="Jiang Z."/>
            <person name="Chourrout D."/>
            <person name="Li R."/>
            <person name="Bao Z."/>
        </authorList>
    </citation>
    <scope>NUCLEOTIDE SEQUENCE [LARGE SCALE GENOMIC DNA]</scope>
    <source>
        <strain evidence="6 7">PY_sf001</strain>
    </source>
</reference>
<evidence type="ECO:0000256" key="5">
    <source>
        <dbReference type="SAM" id="MobiDB-lite"/>
    </source>
</evidence>
<protein>
    <submittedName>
        <fullName evidence="6">Protein fem-1-like C</fullName>
    </submittedName>
</protein>
<feature type="repeat" description="ANK" evidence="3">
    <location>
        <begin position="492"/>
        <end position="524"/>
    </location>
</feature>
<gene>
    <name evidence="6" type="ORF">KP79_PYT09468</name>
</gene>
<evidence type="ECO:0000256" key="4">
    <source>
        <dbReference type="SAM" id="Coils"/>
    </source>
</evidence>
<dbReference type="InterPro" id="IPR051637">
    <property type="entry name" value="Ank_repeat_dom-contain_49"/>
</dbReference>
<dbReference type="PANTHER" id="PTHR24180:SF45">
    <property type="entry name" value="POLY [ADP-RIBOSE] POLYMERASE TANKYRASE"/>
    <property type="match status" value="1"/>
</dbReference>
<feature type="compositionally biased region" description="Polar residues" evidence="5">
    <location>
        <begin position="312"/>
        <end position="328"/>
    </location>
</feature>
<dbReference type="PANTHER" id="PTHR24180">
    <property type="entry name" value="CYCLIN-DEPENDENT KINASE INHIBITOR 2C-RELATED"/>
    <property type="match status" value="1"/>
</dbReference>
<feature type="region of interest" description="Disordered" evidence="5">
    <location>
        <begin position="214"/>
        <end position="346"/>
    </location>
</feature>
<feature type="compositionally biased region" description="Polar residues" evidence="5">
    <location>
        <begin position="222"/>
        <end position="253"/>
    </location>
</feature>
<accession>A0A210QNS1</accession>
<feature type="compositionally biased region" description="Polar residues" evidence="5">
    <location>
        <begin position="291"/>
        <end position="303"/>
    </location>
</feature>
<feature type="region of interest" description="Disordered" evidence="5">
    <location>
        <begin position="1"/>
        <end position="32"/>
    </location>
</feature>
<dbReference type="Proteomes" id="UP000242188">
    <property type="component" value="Unassembled WGS sequence"/>
</dbReference>
<feature type="repeat" description="ANK" evidence="3">
    <location>
        <begin position="418"/>
        <end position="451"/>
    </location>
</feature>
<feature type="repeat" description="ANK" evidence="3">
    <location>
        <begin position="556"/>
        <end position="588"/>
    </location>
</feature>
<dbReference type="OrthoDB" id="6112733at2759"/>
<feature type="coiled-coil region" evidence="4">
    <location>
        <begin position="163"/>
        <end position="190"/>
    </location>
</feature>
<dbReference type="SMART" id="SM00248">
    <property type="entry name" value="ANK"/>
    <property type="match status" value="8"/>
</dbReference>
<keyword evidence="7" id="KW-1185">Reference proteome</keyword>
<dbReference type="EMBL" id="NEDP02002617">
    <property type="protein sequence ID" value="OWF50379.1"/>
    <property type="molecule type" value="Genomic_DNA"/>
</dbReference>
<keyword evidence="4" id="KW-0175">Coiled coil</keyword>
<comment type="caution">
    <text evidence="6">The sequence shown here is derived from an EMBL/GenBank/DDBJ whole genome shotgun (WGS) entry which is preliminary data.</text>
</comment>
<keyword evidence="1" id="KW-0677">Repeat</keyword>
<evidence type="ECO:0000313" key="7">
    <source>
        <dbReference type="Proteomes" id="UP000242188"/>
    </source>
</evidence>
<evidence type="ECO:0000256" key="3">
    <source>
        <dbReference type="PROSITE-ProRule" id="PRU00023"/>
    </source>
</evidence>
<dbReference type="STRING" id="6573.A0A210QNS1"/>
<proteinExistence type="predicted"/>
<evidence type="ECO:0000256" key="1">
    <source>
        <dbReference type="ARBA" id="ARBA00022737"/>
    </source>
</evidence>
<sequence length="1001" mass="111068">MDKADGNSSGDGNGQHNHGLDTSGEVTDQSCNGQVYVHASDETNQPNVFVGTGCNQARQVGYDVDTTAPPGSSHGSDDVDSLQPQSGRDLVNGAVHRGTESGNEADISDSGNFVISNITPEDGPVEERVSYIPNSTSSPVDVDAVVIPRTAPLRNLNSVDTILTAAESIYQEEQRRLTQLEQLSENQIGQAKDSIMEVERTEQSTEEIDSTELITAEVGSTEPASSEVGSTKLASSEVGSTKPASSEVGSTEQISEEDGSTEQDAKEAGNTKQKSEEVNSYKQPLEDVNGTELTSEDVSGTEQPSDDVGGTEQPSEDISGTEQTSKDVSGTERTSEDVNNTEQTSAEEIVNFRKVVQEFLDGIKDQMSTEEQEGPDTTESLAAFVLENIASKNIRTIRYALRDLPKADRKAVVDYEIDGKAALFVACEKGTEEMVKYFVVECGADTNKKGKYDCGEKDMLVAPLWLATIEEKPEVVKILAENGADVNAVCETGSTAVHAACYMNNIELVKTLCNNGSDVNIPDTLGSTCLKDSVDNLEICKILVTHGADLNYRKENQYSILHHAIKAHNMETVELLVRNGAGIMIKDFEGNDCLRYAVLVYAPDIVELLMDSIHANAPKSADIYDLMGAMAVGKGDYKEGYEFWLRAMYIRTELHGGETSLREIPEIFGKDVDVPNSISDLISLAKNCDAMDALSLAITSHQLGPTHWDTIQRILLQSTSLLHNDDLVQAFDMTRYVYSLLLNKYTVLHRMQEFALSQLFEICSKFQIQTLRGVSIPRFKDILEVFRDMIDFLEKAHLLKQTNTQYFIQNSNVFDKVISHVFDMIYLLKDNNKSSEEKAFFNSQMRRLVGMDLCDINGMSLLHKALTRKPKLVFHFMEQGPREGRHEDLCVTRELIQAGANVNVQDLKRDTPLHSHLKWIEKFNFFTKKVIELFLDYGIHVDLIDIDNNSLFVMIKVRGITLCPVKYHTLQCLAVKVIRDHDIRFRAQLPIPLQRFVDMHK</sequence>
<feature type="compositionally biased region" description="Polar residues" evidence="5">
    <location>
        <begin position="1"/>
        <end position="16"/>
    </location>
</feature>
<dbReference type="Gene3D" id="1.25.40.20">
    <property type="entry name" value="Ankyrin repeat-containing domain"/>
    <property type="match status" value="3"/>
</dbReference>
<evidence type="ECO:0000313" key="6">
    <source>
        <dbReference type="EMBL" id="OWF50379.1"/>
    </source>
</evidence>
<dbReference type="Pfam" id="PF12796">
    <property type="entry name" value="Ank_2"/>
    <property type="match status" value="2"/>
</dbReference>
<feature type="compositionally biased region" description="Basic and acidic residues" evidence="5">
    <location>
        <begin position="263"/>
        <end position="279"/>
    </location>
</feature>
<dbReference type="InterPro" id="IPR036770">
    <property type="entry name" value="Ankyrin_rpt-contain_sf"/>
</dbReference>
<feature type="region of interest" description="Disordered" evidence="5">
    <location>
        <begin position="61"/>
        <end position="87"/>
    </location>
</feature>
<dbReference type="InterPro" id="IPR002110">
    <property type="entry name" value="Ankyrin_rpt"/>
</dbReference>
<dbReference type="PROSITE" id="PS50297">
    <property type="entry name" value="ANK_REP_REGION"/>
    <property type="match status" value="2"/>
</dbReference>
<dbReference type="PROSITE" id="PS50088">
    <property type="entry name" value="ANK_REPEAT"/>
    <property type="match status" value="3"/>
</dbReference>
<feature type="compositionally biased region" description="Polar residues" evidence="5">
    <location>
        <begin position="337"/>
        <end position="346"/>
    </location>
</feature>
<keyword evidence="2 3" id="KW-0040">ANK repeat</keyword>